<dbReference type="EMBL" id="OKRB01000085">
    <property type="protein sequence ID" value="SPE20302.1"/>
    <property type="molecule type" value="Genomic_DNA"/>
</dbReference>
<reference evidence="3" key="1">
    <citation type="submission" date="2018-02" db="EMBL/GenBank/DDBJ databases">
        <authorList>
            <person name="Hausmann B."/>
        </authorList>
    </citation>
    <scope>NUCLEOTIDE SEQUENCE [LARGE SCALE GENOMIC DNA]</scope>
    <source>
        <strain evidence="3">Peat soil MAG SbA5</strain>
    </source>
</reference>
<accession>A0A2N9LAJ1</accession>
<evidence type="ECO:0000313" key="3">
    <source>
        <dbReference type="Proteomes" id="UP000239735"/>
    </source>
</evidence>
<dbReference type="AlphaFoldDB" id="A0A2N9LAJ1"/>
<proteinExistence type="predicted"/>
<keyword evidence="1" id="KW-0472">Membrane</keyword>
<evidence type="ECO:0000256" key="1">
    <source>
        <dbReference type="SAM" id="Phobius"/>
    </source>
</evidence>
<organism evidence="2 3">
    <name type="scientific">Candidatus Sulfuritelmatomonas gaucii</name>
    <dbReference type="NCBI Taxonomy" id="2043161"/>
    <lineage>
        <taxon>Bacteria</taxon>
        <taxon>Pseudomonadati</taxon>
        <taxon>Acidobacteriota</taxon>
        <taxon>Terriglobia</taxon>
        <taxon>Terriglobales</taxon>
        <taxon>Acidobacteriaceae</taxon>
        <taxon>Candidatus Sulfuritelmatomonas</taxon>
    </lineage>
</organism>
<keyword evidence="1" id="KW-1133">Transmembrane helix</keyword>
<feature type="transmembrane region" description="Helical" evidence="1">
    <location>
        <begin position="182"/>
        <end position="203"/>
    </location>
</feature>
<name>A0A2N9LAJ1_9BACT</name>
<protein>
    <submittedName>
        <fullName evidence="2">Uncharacterized protein</fullName>
    </submittedName>
</protein>
<sequence>MNQFRTVKQAKDYLAGRIADEAAREGISLSETERKILYFSETDWTLPDMAQVSAEFDRDYDQNEYEQKIGGLVRAITLRDHSQDQVATEAWNEAVVKLSEGDNYLSVLVRIPEASVGGLHGFLPAWNTSQVRPPRDRLKLWVTAFVIVFGIFGLMIIGNWLFGARFWVVTDWVFDRDHSGLLVLIAVAIGLIWFKRGDLGLILKGMSKRS</sequence>
<gene>
    <name evidence="2" type="ORF">SBA5_290156</name>
</gene>
<dbReference type="Proteomes" id="UP000239735">
    <property type="component" value="Unassembled WGS sequence"/>
</dbReference>
<dbReference type="OrthoDB" id="9886805at2"/>
<keyword evidence="1" id="KW-0812">Transmembrane</keyword>
<feature type="transmembrane region" description="Helical" evidence="1">
    <location>
        <begin position="140"/>
        <end position="162"/>
    </location>
</feature>
<evidence type="ECO:0000313" key="2">
    <source>
        <dbReference type="EMBL" id="SPE20302.1"/>
    </source>
</evidence>